<dbReference type="KEGG" id="cuz:Cul05146_1814"/>
<dbReference type="RefSeq" id="WP_013912170.1">
    <property type="nucleotide sequence ID" value="NZ_AP019662.1"/>
</dbReference>
<organism evidence="2 3">
    <name type="scientific">Corynebacterium ulcerans</name>
    <dbReference type="NCBI Taxonomy" id="65058"/>
    <lineage>
        <taxon>Bacteria</taxon>
        <taxon>Bacillati</taxon>
        <taxon>Actinomycetota</taxon>
        <taxon>Actinomycetes</taxon>
        <taxon>Mycobacteriales</taxon>
        <taxon>Corynebacteriaceae</taxon>
        <taxon>Corynebacterium</taxon>
    </lineage>
</organism>
<reference evidence="2 3" key="1">
    <citation type="submission" date="2021-11" db="EMBL/GenBank/DDBJ databases">
        <title>Whole genome sequences of diphtheriae toxin producing Corynebacterium ulcerans isolates from cats in Osaka, Japan.</title>
        <authorList>
            <person name="Umeda K."/>
            <person name="Hirai Y."/>
        </authorList>
    </citation>
    <scope>NUCLEOTIDE SEQUENCE [LARGE SCALE GENOMIC DNA]</scope>
    <source>
        <strain evidence="2 3">12109B-1</strain>
    </source>
</reference>
<dbReference type="Proteomes" id="UP001205910">
    <property type="component" value="Unassembled WGS sequence"/>
</dbReference>
<name>A0ABD0BG92_CORUL</name>
<gene>
    <name evidence="2" type="ORF">CULCOIPH005_13660</name>
</gene>
<accession>A0ABD0BG92</accession>
<dbReference type="EMBL" id="BQFK01000003">
    <property type="protein sequence ID" value="GJJ43177.1"/>
    <property type="molecule type" value="Genomic_DNA"/>
</dbReference>
<protein>
    <submittedName>
        <fullName evidence="2">Uncharacterized protein</fullName>
    </submittedName>
</protein>
<evidence type="ECO:0000313" key="2">
    <source>
        <dbReference type="EMBL" id="GJJ43177.1"/>
    </source>
</evidence>
<sequence>MSISRNFDEYLADRGLVQLAEVIPENECQEFCPANSWYEGQLEEQGVAKGAENDTPGESFPDQSSDGELAQAQKLVEDILGS</sequence>
<feature type="region of interest" description="Disordered" evidence="1">
    <location>
        <begin position="45"/>
        <end position="68"/>
    </location>
</feature>
<evidence type="ECO:0000256" key="1">
    <source>
        <dbReference type="SAM" id="MobiDB-lite"/>
    </source>
</evidence>
<dbReference type="AlphaFoldDB" id="A0ABD0BG92"/>
<proteinExistence type="predicted"/>
<comment type="caution">
    <text evidence="2">The sequence shown here is derived from an EMBL/GenBank/DDBJ whole genome shotgun (WGS) entry which is preliminary data.</text>
</comment>
<evidence type="ECO:0000313" key="3">
    <source>
        <dbReference type="Proteomes" id="UP001205910"/>
    </source>
</evidence>